<name>A0A183T9L4_SCHSO</name>
<keyword evidence="3" id="KW-0804">Transcription</keyword>
<keyword evidence="4 5" id="KW-0539">Nucleus</keyword>
<evidence type="ECO:0000256" key="4">
    <source>
        <dbReference type="ARBA" id="ARBA00023242"/>
    </source>
</evidence>
<dbReference type="Pfam" id="PF00907">
    <property type="entry name" value="T-box"/>
    <property type="match status" value="1"/>
</dbReference>
<comment type="subcellular location">
    <subcellularLocation>
        <location evidence="5">Nucleus</location>
    </subcellularLocation>
</comment>
<gene>
    <name evidence="8" type="ORF">SSLN_LOCUS13162</name>
</gene>
<evidence type="ECO:0000256" key="2">
    <source>
        <dbReference type="ARBA" id="ARBA00023125"/>
    </source>
</evidence>
<evidence type="ECO:0000313" key="10">
    <source>
        <dbReference type="WBParaSite" id="SSLN_0001366501-mRNA-1"/>
    </source>
</evidence>
<evidence type="ECO:0000256" key="6">
    <source>
        <dbReference type="SAM" id="MobiDB-lite"/>
    </source>
</evidence>
<dbReference type="AlphaFoldDB" id="A0A183T9L4"/>
<evidence type="ECO:0000256" key="1">
    <source>
        <dbReference type="ARBA" id="ARBA00023015"/>
    </source>
</evidence>
<keyword evidence="1" id="KW-0805">Transcription regulation</keyword>
<accession>A0A183T9L4</accession>
<protein>
    <submittedName>
        <fullName evidence="10">T-box domain-containing protein</fullName>
    </submittedName>
</protein>
<comment type="caution">
    <text evidence="5">Lacks conserved residue(s) required for the propagation of feature annotation.</text>
</comment>
<dbReference type="GO" id="GO:0003700">
    <property type="term" value="F:DNA-binding transcription factor activity"/>
    <property type="evidence" value="ECO:0007669"/>
    <property type="project" value="InterPro"/>
</dbReference>
<dbReference type="STRING" id="70667.A0A183T9L4"/>
<dbReference type="GO" id="GO:0003677">
    <property type="term" value="F:DNA binding"/>
    <property type="evidence" value="ECO:0007669"/>
    <property type="project" value="UniProtKB-UniRule"/>
</dbReference>
<reference evidence="8 9" key="2">
    <citation type="submission" date="2018-11" db="EMBL/GenBank/DDBJ databases">
        <authorList>
            <consortium name="Pathogen Informatics"/>
        </authorList>
    </citation>
    <scope>NUCLEOTIDE SEQUENCE [LARGE SCALE GENOMIC DNA]</scope>
    <source>
        <strain evidence="8 9">NST_G2</strain>
    </source>
</reference>
<feature type="region of interest" description="Disordered" evidence="6">
    <location>
        <begin position="71"/>
        <end position="94"/>
    </location>
</feature>
<dbReference type="GO" id="GO:0045893">
    <property type="term" value="P:positive regulation of DNA-templated transcription"/>
    <property type="evidence" value="ECO:0007669"/>
    <property type="project" value="InterPro"/>
</dbReference>
<sequence>MLRGKPTFGDQVLAILPCARPAGSHTFRMYAPLLVLDFNKSLWASRCVVQVAHLLARSMLSIRCTAAAPALRPPHNQPDSRMEPPKGSSSICRVSKGTGDLARVRCQLETRDLWTKFNELGTEMIITKSGR</sequence>
<dbReference type="InterPro" id="IPR046360">
    <property type="entry name" value="T-box_DNA-bd"/>
</dbReference>
<feature type="domain" description="T-box" evidence="7">
    <location>
        <begin position="108"/>
        <end position="131"/>
    </location>
</feature>
<keyword evidence="9" id="KW-1185">Reference proteome</keyword>
<dbReference type="Proteomes" id="UP000275846">
    <property type="component" value="Unassembled WGS sequence"/>
</dbReference>
<evidence type="ECO:0000313" key="8">
    <source>
        <dbReference type="EMBL" id="VDL99547.1"/>
    </source>
</evidence>
<dbReference type="Gene3D" id="2.60.40.820">
    <property type="entry name" value="Transcription factor, T-box"/>
    <property type="match status" value="1"/>
</dbReference>
<evidence type="ECO:0000256" key="5">
    <source>
        <dbReference type="PROSITE-ProRule" id="PRU00201"/>
    </source>
</evidence>
<proteinExistence type="predicted"/>
<keyword evidence="2 5" id="KW-0238">DNA-binding</keyword>
<dbReference type="InterPro" id="IPR036960">
    <property type="entry name" value="T-box_sf"/>
</dbReference>
<dbReference type="WBParaSite" id="SSLN_0001366501-mRNA-1">
    <property type="protein sequence ID" value="SSLN_0001366501-mRNA-1"/>
    <property type="gene ID" value="SSLN_0001366501"/>
</dbReference>
<evidence type="ECO:0000259" key="7">
    <source>
        <dbReference type="PROSITE" id="PS50252"/>
    </source>
</evidence>
<organism evidence="10">
    <name type="scientific">Schistocephalus solidus</name>
    <name type="common">Tapeworm</name>
    <dbReference type="NCBI Taxonomy" id="70667"/>
    <lineage>
        <taxon>Eukaryota</taxon>
        <taxon>Metazoa</taxon>
        <taxon>Spiralia</taxon>
        <taxon>Lophotrochozoa</taxon>
        <taxon>Platyhelminthes</taxon>
        <taxon>Cestoda</taxon>
        <taxon>Eucestoda</taxon>
        <taxon>Diphyllobothriidea</taxon>
        <taxon>Diphyllobothriidae</taxon>
        <taxon>Schistocephalus</taxon>
    </lineage>
</organism>
<evidence type="ECO:0000313" key="9">
    <source>
        <dbReference type="Proteomes" id="UP000275846"/>
    </source>
</evidence>
<dbReference type="SUPFAM" id="SSF49417">
    <property type="entry name" value="p53-like transcription factors"/>
    <property type="match status" value="1"/>
</dbReference>
<evidence type="ECO:0000256" key="3">
    <source>
        <dbReference type="ARBA" id="ARBA00023163"/>
    </source>
</evidence>
<dbReference type="EMBL" id="UYSU01037853">
    <property type="protein sequence ID" value="VDL99547.1"/>
    <property type="molecule type" value="Genomic_DNA"/>
</dbReference>
<reference evidence="10" key="1">
    <citation type="submission" date="2016-06" db="UniProtKB">
        <authorList>
            <consortium name="WormBaseParasite"/>
        </authorList>
    </citation>
    <scope>IDENTIFICATION</scope>
</reference>
<dbReference type="InterPro" id="IPR008967">
    <property type="entry name" value="p53-like_TF_DNA-bd_sf"/>
</dbReference>
<dbReference type="OrthoDB" id="7442607at2759"/>
<dbReference type="PROSITE" id="PS50252">
    <property type="entry name" value="TBOX_3"/>
    <property type="match status" value="1"/>
</dbReference>
<dbReference type="GO" id="GO:0005634">
    <property type="term" value="C:nucleus"/>
    <property type="evidence" value="ECO:0007669"/>
    <property type="project" value="UniProtKB-SubCell"/>
</dbReference>